<protein>
    <submittedName>
        <fullName evidence="6">Uncharacterized protein</fullName>
    </submittedName>
</protein>
<dbReference type="Pfam" id="PF22725">
    <property type="entry name" value="GFO_IDH_MocA_C3"/>
    <property type="match status" value="1"/>
</dbReference>
<dbReference type="SUPFAM" id="SSF51735">
    <property type="entry name" value="NAD(P)-binding Rossmann-fold domains"/>
    <property type="match status" value="1"/>
</dbReference>
<sequence>MTGRVRVLAAGFGGIGVPGGQDHQTDMYLPALAADPRFEVAGVATAGEDPGRARAAAERYGVVCHESLDAALRADGVDLVCLAAPYETRTEAITAVLEAGRHVLADKPLAPAAADAARLAALADETGVVLVPAHHQRLGGVLRSVRGAVRAGRIGLPWNVQADLLVAGGEPAPGGELANLALHPVDVVLALLGLPVTRVYACGGAAVPEGGHAPVTLLLDHERGVRSTIVCGRLPALRDVPPSAPVVHRYRISGSHGVVLADALKPAADLHTTTGRTPVGTGRDTLAHLLDATWTAVTTGSAELTAWDAVRTGLVLEAAAESLRTGRPAEPARDGEHAERSEG</sequence>
<feature type="domain" description="Gfo/Idh/MocA-like oxidoreductase N-terminal" evidence="4">
    <location>
        <begin position="25"/>
        <end position="133"/>
    </location>
</feature>
<feature type="domain" description="GFO/IDH/MocA-like oxidoreductase" evidence="5">
    <location>
        <begin position="143"/>
        <end position="258"/>
    </location>
</feature>
<dbReference type="Proteomes" id="UP000242444">
    <property type="component" value="Unassembled WGS sequence"/>
</dbReference>
<proteinExistence type="inferred from homology"/>
<evidence type="ECO:0000256" key="1">
    <source>
        <dbReference type="ARBA" id="ARBA00010928"/>
    </source>
</evidence>
<dbReference type="GO" id="GO:0016491">
    <property type="term" value="F:oxidoreductase activity"/>
    <property type="evidence" value="ECO:0007669"/>
    <property type="project" value="UniProtKB-KW"/>
</dbReference>
<organism evidence="6 7">
    <name type="scientific">Amycolatopsis antarctica</name>
    <dbReference type="NCBI Taxonomy" id="1854586"/>
    <lineage>
        <taxon>Bacteria</taxon>
        <taxon>Bacillati</taxon>
        <taxon>Actinomycetota</taxon>
        <taxon>Actinomycetes</taxon>
        <taxon>Pseudonocardiales</taxon>
        <taxon>Pseudonocardiaceae</taxon>
        <taxon>Amycolatopsis</taxon>
    </lineage>
</organism>
<evidence type="ECO:0000256" key="2">
    <source>
        <dbReference type="ARBA" id="ARBA00023002"/>
    </source>
</evidence>
<evidence type="ECO:0000313" key="7">
    <source>
        <dbReference type="Proteomes" id="UP000242444"/>
    </source>
</evidence>
<comment type="similarity">
    <text evidence="1">Belongs to the Gfo/Idh/MocA family.</text>
</comment>
<dbReference type="InterPro" id="IPR055170">
    <property type="entry name" value="GFO_IDH_MocA-like_dom"/>
</dbReference>
<dbReference type="GO" id="GO:0000166">
    <property type="term" value="F:nucleotide binding"/>
    <property type="evidence" value="ECO:0007669"/>
    <property type="project" value="InterPro"/>
</dbReference>
<name>A0A263D744_9PSEU</name>
<evidence type="ECO:0000313" key="6">
    <source>
        <dbReference type="EMBL" id="OZM74342.1"/>
    </source>
</evidence>
<dbReference type="Pfam" id="PF01408">
    <property type="entry name" value="GFO_IDH_MocA"/>
    <property type="match status" value="1"/>
</dbReference>
<evidence type="ECO:0000256" key="3">
    <source>
        <dbReference type="SAM" id="MobiDB-lite"/>
    </source>
</evidence>
<dbReference type="AlphaFoldDB" id="A0A263D744"/>
<reference evidence="6 7" key="1">
    <citation type="submission" date="2017-07" db="EMBL/GenBank/DDBJ databases">
        <title>Amycolatopsis antarcticus sp. nov., isolated from the surface of an Antarcticus brown macroalga.</title>
        <authorList>
            <person name="Wang J."/>
            <person name="Leiva S."/>
            <person name="Huang J."/>
            <person name="Huang Y."/>
        </authorList>
    </citation>
    <scope>NUCLEOTIDE SEQUENCE [LARGE SCALE GENOMIC DNA]</scope>
    <source>
        <strain evidence="6 7">AU-G6</strain>
    </source>
</reference>
<dbReference type="PANTHER" id="PTHR43708">
    <property type="entry name" value="CONSERVED EXPRESSED OXIDOREDUCTASE (EUROFUNG)"/>
    <property type="match status" value="1"/>
</dbReference>
<dbReference type="InterPro" id="IPR000683">
    <property type="entry name" value="Gfo/Idh/MocA-like_OxRdtase_N"/>
</dbReference>
<dbReference type="InterPro" id="IPR036291">
    <property type="entry name" value="NAD(P)-bd_dom_sf"/>
</dbReference>
<dbReference type="InParanoid" id="A0A263D744"/>
<gene>
    <name evidence="6" type="ORF">CFN78_04200</name>
</gene>
<dbReference type="EMBL" id="NKYE01000002">
    <property type="protein sequence ID" value="OZM74342.1"/>
    <property type="molecule type" value="Genomic_DNA"/>
</dbReference>
<keyword evidence="7" id="KW-1185">Reference proteome</keyword>
<feature type="region of interest" description="Disordered" evidence="3">
    <location>
        <begin position="322"/>
        <end position="343"/>
    </location>
</feature>
<dbReference type="InterPro" id="IPR051317">
    <property type="entry name" value="Gfo/Idh/MocA_oxidoreduct"/>
</dbReference>
<dbReference type="PANTHER" id="PTHR43708:SF5">
    <property type="entry name" value="CONSERVED EXPRESSED OXIDOREDUCTASE (EUROFUNG)-RELATED"/>
    <property type="match status" value="1"/>
</dbReference>
<feature type="compositionally biased region" description="Basic and acidic residues" evidence="3">
    <location>
        <begin position="330"/>
        <end position="343"/>
    </location>
</feature>
<dbReference type="Gene3D" id="3.30.360.10">
    <property type="entry name" value="Dihydrodipicolinate Reductase, domain 2"/>
    <property type="match status" value="1"/>
</dbReference>
<evidence type="ECO:0000259" key="5">
    <source>
        <dbReference type="Pfam" id="PF22725"/>
    </source>
</evidence>
<keyword evidence="2" id="KW-0560">Oxidoreductase</keyword>
<evidence type="ECO:0000259" key="4">
    <source>
        <dbReference type="Pfam" id="PF01408"/>
    </source>
</evidence>
<dbReference type="RefSeq" id="WP_094861239.1">
    <property type="nucleotide sequence ID" value="NZ_NKYE01000002.1"/>
</dbReference>
<dbReference type="SUPFAM" id="SSF55347">
    <property type="entry name" value="Glyceraldehyde-3-phosphate dehydrogenase-like, C-terminal domain"/>
    <property type="match status" value="1"/>
</dbReference>
<comment type="caution">
    <text evidence="6">The sequence shown here is derived from an EMBL/GenBank/DDBJ whole genome shotgun (WGS) entry which is preliminary data.</text>
</comment>
<accession>A0A263D744</accession>
<dbReference type="OrthoDB" id="9792085at2"/>
<dbReference type="Gene3D" id="3.40.50.720">
    <property type="entry name" value="NAD(P)-binding Rossmann-like Domain"/>
    <property type="match status" value="1"/>
</dbReference>